<proteinExistence type="predicted"/>
<dbReference type="InterPro" id="IPR038717">
    <property type="entry name" value="Tc1-like_DDE_dom"/>
</dbReference>
<dbReference type="Proteomes" id="UP000094893">
    <property type="component" value="Unassembled WGS sequence"/>
</dbReference>
<dbReference type="Pfam" id="PF13358">
    <property type="entry name" value="DDE_3"/>
    <property type="match status" value="1"/>
</dbReference>
<reference evidence="2 3" key="1">
    <citation type="journal article" date="2016" name="Int. J. Mol. Sci.">
        <title>Comparative genomics of the extreme acidophile Acidithiobacillus thiooxidans reveals intraspecific divergence and niche adaptation.</title>
        <authorList>
            <person name="Zhang X."/>
            <person name="Feng X."/>
            <person name="Tao J."/>
            <person name="Ma L."/>
            <person name="Xiao Y."/>
            <person name="Liang Y."/>
            <person name="Liu X."/>
            <person name="Yin H."/>
        </authorList>
    </citation>
    <scope>NUCLEOTIDE SEQUENCE [LARGE SCALE GENOMIC DNA]</scope>
    <source>
        <strain evidence="2 3">A02</strain>
    </source>
</reference>
<dbReference type="GO" id="GO:0003676">
    <property type="term" value="F:nucleic acid binding"/>
    <property type="evidence" value="ECO:0007669"/>
    <property type="project" value="InterPro"/>
</dbReference>
<dbReference type="RefSeq" id="WP_065957726.1">
    <property type="nucleotide sequence ID" value="NZ_LWRZ01000015.1"/>
</dbReference>
<gene>
    <name evidence="2" type="ORF">A6P07_19640</name>
</gene>
<sequence>MIMDGAGWHKSHHLQLAENLRLLFLPPYSPELNPQEHLWDELREKYFHNRAFDSLVALEDQLVVGLRALEGDHTRVKSIEGWKYIINSISTAN</sequence>
<name>A0A1C2JEY3_ACITH</name>
<protein>
    <submittedName>
        <fullName evidence="2">Transposase</fullName>
    </submittedName>
</protein>
<organism evidence="2 3">
    <name type="scientific">Acidithiobacillus thiooxidans</name>
    <name type="common">Thiobacillus thiooxidans</name>
    <dbReference type="NCBI Taxonomy" id="930"/>
    <lineage>
        <taxon>Bacteria</taxon>
        <taxon>Pseudomonadati</taxon>
        <taxon>Pseudomonadota</taxon>
        <taxon>Acidithiobacillia</taxon>
        <taxon>Acidithiobacillales</taxon>
        <taxon>Acidithiobacillaceae</taxon>
        <taxon>Acidithiobacillus</taxon>
    </lineage>
</organism>
<dbReference type="EMBL" id="LWSA01000344">
    <property type="protein sequence ID" value="OCX67547.1"/>
    <property type="molecule type" value="Genomic_DNA"/>
</dbReference>
<evidence type="ECO:0000313" key="3">
    <source>
        <dbReference type="Proteomes" id="UP000094893"/>
    </source>
</evidence>
<accession>A0A1C2JEY3</accession>
<evidence type="ECO:0000313" key="2">
    <source>
        <dbReference type="EMBL" id="OCX67547.1"/>
    </source>
</evidence>
<feature type="domain" description="Tc1-like transposase DDE" evidence="1">
    <location>
        <begin position="1"/>
        <end position="58"/>
    </location>
</feature>
<dbReference type="AlphaFoldDB" id="A0A1C2JEY3"/>
<dbReference type="InterPro" id="IPR036397">
    <property type="entry name" value="RNaseH_sf"/>
</dbReference>
<comment type="caution">
    <text evidence="2">The sequence shown here is derived from an EMBL/GenBank/DDBJ whole genome shotgun (WGS) entry which is preliminary data.</text>
</comment>
<dbReference type="Gene3D" id="3.30.420.10">
    <property type="entry name" value="Ribonuclease H-like superfamily/Ribonuclease H"/>
    <property type="match status" value="1"/>
</dbReference>
<evidence type="ECO:0000259" key="1">
    <source>
        <dbReference type="Pfam" id="PF13358"/>
    </source>
</evidence>